<evidence type="ECO:0000256" key="1">
    <source>
        <dbReference type="SAM" id="MobiDB-lite"/>
    </source>
</evidence>
<dbReference type="OrthoDB" id="1215883at2759"/>
<dbReference type="AlphaFoldDB" id="A0A9Q1GPD6"/>
<feature type="region of interest" description="Disordered" evidence="1">
    <location>
        <begin position="138"/>
        <end position="165"/>
    </location>
</feature>
<reference evidence="2" key="1">
    <citation type="submission" date="2022-04" db="EMBL/GenBank/DDBJ databases">
        <title>Carnegiea gigantea Genome sequencing and assembly v2.</title>
        <authorList>
            <person name="Copetti D."/>
            <person name="Sanderson M.J."/>
            <person name="Burquez A."/>
            <person name="Wojciechowski M.F."/>
        </authorList>
    </citation>
    <scope>NUCLEOTIDE SEQUENCE</scope>
    <source>
        <strain evidence="2">SGP5-SGP5p</strain>
        <tissue evidence="2">Aerial part</tissue>
    </source>
</reference>
<gene>
    <name evidence="2" type="ORF">Cgig2_008803</name>
</gene>
<dbReference type="Proteomes" id="UP001153076">
    <property type="component" value="Unassembled WGS sequence"/>
</dbReference>
<organism evidence="2 3">
    <name type="scientific">Carnegiea gigantea</name>
    <dbReference type="NCBI Taxonomy" id="171969"/>
    <lineage>
        <taxon>Eukaryota</taxon>
        <taxon>Viridiplantae</taxon>
        <taxon>Streptophyta</taxon>
        <taxon>Embryophyta</taxon>
        <taxon>Tracheophyta</taxon>
        <taxon>Spermatophyta</taxon>
        <taxon>Magnoliopsida</taxon>
        <taxon>eudicotyledons</taxon>
        <taxon>Gunneridae</taxon>
        <taxon>Pentapetalae</taxon>
        <taxon>Caryophyllales</taxon>
        <taxon>Cactineae</taxon>
        <taxon>Cactaceae</taxon>
        <taxon>Cactoideae</taxon>
        <taxon>Echinocereeae</taxon>
        <taxon>Carnegiea</taxon>
    </lineage>
</organism>
<keyword evidence="3" id="KW-1185">Reference proteome</keyword>
<comment type="caution">
    <text evidence="2">The sequence shown here is derived from an EMBL/GenBank/DDBJ whole genome shotgun (WGS) entry which is preliminary data.</text>
</comment>
<evidence type="ECO:0000313" key="2">
    <source>
        <dbReference type="EMBL" id="KAJ8425092.1"/>
    </source>
</evidence>
<sequence length="165" mass="18833">MEWISYGDDNTMTFFARAKQRKLASYIYQIKDTKGNLVEGFDRVGQTMMTFYKALLGEKNTIRQIITQEVVNQGPTLSKEQQVHMGNEFTDLEIKEAIFSIPNTKSPGPDGFSRGFFKTTWQKIGPLICSAKSQDLQKAADHSTPNSLPHQRLNEKQNFVLEQTH</sequence>
<dbReference type="EMBL" id="JAKOGI010001547">
    <property type="protein sequence ID" value="KAJ8425092.1"/>
    <property type="molecule type" value="Genomic_DNA"/>
</dbReference>
<accession>A0A9Q1GPD6</accession>
<feature type="compositionally biased region" description="Polar residues" evidence="1">
    <location>
        <begin position="156"/>
        <end position="165"/>
    </location>
</feature>
<evidence type="ECO:0000313" key="3">
    <source>
        <dbReference type="Proteomes" id="UP001153076"/>
    </source>
</evidence>
<proteinExistence type="predicted"/>
<name>A0A9Q1GPD6_9CARY</name>
<protein>
    <submittedName>
        <fullName evidence="2">Uncharacterized protein</fullName>
    </submittedName>
</protein>